<dbReference type="NCBIfam" id="TIGR02533">
    <property type="entry name" value="type_II_gspE"/>
    <property type="match status" value="1"/>
</dbReference>
<dbReference type="SUPFAM" id="SSF160246">
    <property type="entry name" value="EspE N-terminal domain-like"/>
    <property type="match status" value="1"/>
</dbReference>
<organism evidence="10 11">
    <name type="scientific">Desulfotalea psychrophila</name>
    <dbReference type="NCBI Taxonomy" id="84980"/>
    <lineage>
        <taxon>Bacteria</taxon>
        <taxon>Pseudomonadati</taxon>
        <taxon>Thermodesulfobacteriota</taxon>
        <taxon>Desulfobulbia</taxon>
        <taxon>Desulfobulbales</taxon>
        <taxon>Desulfocapsaceae</taxon>
        <taxon>Desulfotalea</taxon>
    </lineage>
</organism>
<keyword evidence="2" id="KW-0813">Transport</keyword>
<evidence type="ECO:0000256" key="7">
    <source>
        <dbReference type="ARBA" id="ARBA00024382"/>
    </source>
</evidence>
<evidence type="ECO:0000256" key="3">
    <source>
        <dbReference type="ARBA" id="ARBA00022741"/>
    </source>
</evidence>
<dbReference type="CDD" id="cd01129">
    <property type="entry name" value="PulE-GspE-like"/>
    <property type="match status" value="1"/>
</dbReference>
<dbReference type="EMBL" id="JAFITO010000009">
    <property type="protein sequence ID" value="MBN4068303.1"/>
    <property type="molecule type" value="Genomic_DNA"/>
</dbReference>
<dbReference type="PROSITE" id="PS00662">
    <property type="entry name" value="T2SP_E"/>
    <property type="match status" value="1"/>
</dbReference>
<dbReference type="InterPro" id="IPR007831">
    <property type="entry name" value="T2SS_GspE_N"/>
</dbReference>
<evidence type="ECO:0000256" key="2">
    <source>
        <dbReference type="ARBA" id="ARBA00022448"/>
    </source>
</evidence>
<keyword evidence="6" id="KW-1278">Translocase</keyword>
<name>A0ABS3AU73_9BACT</name>
<keyword evidence="11" id="KW-1185">Reference proteome</keyword>
<dbReference type="InterPro" id="IPR003593">
    <property type="entry name" value="AAA+_ATPase"/>
</dbReference>
<dbReference type="Gene3D" id="3.30.450.90">
    <property type="match status" value="1"/>
</dbReference>
<dbReference type="Proteomes" id="UP000717534">
    <property type="component" value="Unassembled WGS sequence"/>
</dbReference>
<evidence type="ECO:0000313" key="11">
    <source>
        <dbReference type="Proteomes" id="UP000717534"/>
    </source>
</evidence>
<accession>A0ABS3AU73</accession>
<evidence type="ECO:0000256" key="1">
    <source>
        <dbReference type="ARBA" id="ARBA00006611"/>
    </source>
</evidence>
<dbReference type="PANTHER" id="PTHR30258">
    <property type="entry name" value="TYPE II SECRETION SYSTEM PROTEIN GSPE-RELATED"/>
    <property type="match status" value="1"/>
</dbReference>
<evidence type="ECO:0000256" key="4">
    <source>
        <dbReference type="ARBA" id="ARBA00022840"/>
    </source>
</evidence>
<dbReference type="Pfam" id="PF00437">
    <property type="entry name" value="T2SSE"/>
    <property type="match status" value="1"/>
</dbReference>
<evidence type="ECO:0000256" key="6">
    <source>
        <dbReference type="ARBA" id="ARBA00022967"/>
    </source>
</evidence>
<dbReference type="InterPro" id="IPR027417">
    <property type="entry name" value="P-loop_NTPase"/>
</dbReference>
<keyword evidence="5" id="KW-0653">Protein transport</keyword>
<gene>
    <name evidence="10" type="primary">gspE</name>
    <name evidence="10" type="ORF">JYU06_02110</name>
</gene>
<dbReference type="SUPFAM" id="SSF52540">
    <property type="entry name" value="P-loop containing nucleoside triphosphate hydrolases"/>
    <property type="match status" value="1"/>
</dbReference>
<protein>
    <recommendedName>
        <fullName evidence="7">protein-secreting ATPase</fullName>
        <ecNumber evidence="7">7.4.2.8</ecNumber>
    </recommendedName>
</protein>
<proteinExistence type="inferred from homology"/>
<dbReference type="EC" id="7.4.2.8" evidence="7"/>
<evidence type="ECO:0000313" key="10">
    <source>
        <dbReference type="EMBL" id="MBN4068303.1"/>
    </source>
</evidence>
<comment type="caution">
    <text evidence="10">The sequence shown here is derived from an EMBL/GenBank/DDBJ whole genome shotgun (WGS) entry which is preliminary data.</text>
</comment>
<sequence length="561" mass="62513">MQQSEKFFIEKLGIPEEEVHQAFELHQEKGSSLVRSLVGQNVEDELSLLPKLGRELAMEYTFSLPADIHTDFTSSIPIAFLKKYIMVPVTTGDDEFIAINDPFNYQPIDELRHILNWNGIRQVLCPKAAIISAINFSYDMTQNSAEEVMQDIDEEDPEALFSEIEETGDLLDDTSDSPVIRLVNLMFSQAVRDKASDIHIEPYQNSLKIRQRLDGILYDMLSPPKHVQSALISRIKVMANLNIAEKRLPQDGRIELKVGNKEVDIRVSTLPTAFGERVVLRLLDKSSVLLSLTDLGMPDDRFAPFQEQIQAAHGIVLVTGPTGSGKTTTLYAALTSINKTDINIITVEDPIEYRINGIGQVQVNPKIDLTFASGLRSIVRQDPDVILVGEIRDSETAQIAIQSALTGHLVFSTLHTNDSASAITRLIDMGIEPFLIASSINAILAQRLVRIICSHCKESYIPDPDAIKKLGLSNEEMEGKVVYRGKGCAKCHHTGYKGRCGIFELLIMNQRMKHLVLTTANSNDIKEQGIKNGMITLRRDGADKVFNGITTIEEVFRVSQE</sequence>
<dbReference type="Gene3D" id="3.30.300.160">
    <property type="entry name" value="Type II secretion system, protein E, N-terminal domain"/>
    <property type="match status" value="1"/>
</dbReference>
<evidence type="ECO:0000256" key="5">
    <source>
        <dbReference type="ARBA" id="ARBA00022927"/>
    </source>
</evidence>
<dbReference type="InterPro" id="IPR013369">
    <property type="entry name" value="T2SS_GspE"/>
</dbReference>
<dbReference type="Pfam" id="PF05157">
    <property type="entry name" value="MshEN"/>
    <property type="match status" value="1"/>
</dbReference>
<comment type="similarity">
    <text evidence="1">Belongs to the GSP E family.</text>
</comment>
<dbReference type="InterPro" id="IPR037257">
    <property type="entry name" value="T2SS_E_N_sf"/>
</dbReference>
<comment type="catalytic activity">
    <reaction evidence="8">
        <text>ATP + H2O + cellular proteinSide 1 = ADP + phosphate + cellular proteinSide 2.</text>
        <dbReference type="EC" id="7.4.2.8"/>
    </reaction>
</comment>
<reference evidence="10 11" key="1">
    <citation type="submission" date="2021-02" db="EMBL/GenBank/DDBJ databases">
        <title>Activity-based single-cell genomes from oceanic crustal fluid captures similar information to metagenomic and metatranscriptomic surveys with orders of magnitude less sampling.</title>
        <authorList>
            <person name="D'Angelo T.S."/>
            <person name="Orcutt B.N."/>
        </authorList>
    </citation>
    <scope>NUCLEOTIDE SEQUENCE [LARGE SCALE GENOMIC DNA]</scope>
    <source>
        <strain evidence="10">AH-315-G02</strain>
    </source>
</reference>
<keyword evidence="4" id="KW-0067">ATP-binding</keyword>
<dbReference type="SMART" id="SM00382">
    <property type="entry name" value="AAA"/>
    <property type="match status" value="1"/>
</dbReference>
<dbReference type="InterPro" id="IPR001482">
    <property type="entry name" value="T2SS/T4SS_dom"/>
</dbReference>
<keyword evidence="3" id="KW-0547">Nucleotide-binding</keyword>
<evidence type="ECO:0000259" key="9">
    <source>
        <dbReference type="PROSITE" id="PS00662"/>
    </source>
</evidence>
<evidence type="ECO:0000256" key="8">
    <source>
        <dbReference type="ARBA" id="ARBA00034006"/>
    </source>
</evidence>
<feature type="domain" description="Bacterial type II secretion system protein E" evidence="9">
    <location>
        <begin position="379"/>
        <end position="393"/>
    </location>
</feature>
<dbReference type="PANTHER" id="PTHR30258:SF2">
    <property type="entry name" value="COMG OPERON PROTEIN 1"/>
    <property type="match status" value="1"/>
</dbReference>
<dbReference type="Gene3D" id="3.40.50.300">
    <property type="entry name" value="P-loop containing nucleotide triphosphate hydrolases"/>
    <property type="match status" value="1"/>
</dbReference>